<proteinExistence type="predicted"/>
<keyword evidence="2" id="KW-1185">Reference proteome</keyword>
<sequence>MDKLRRQVLENKKKGEGVIIAAGMAEYNPENDNFVSDIFERADKEMYEDKEKLKALE</sequence>
<dbReference type="PATRIC" id="fig|907348.3.peg.361"/>
<comment type="caution">
    <text evidence="1">The sequence shown here is derived from an EMBL/GenBank/DDBJ whole genome shotgun (WGS) entry which is preliminary data.</text>
</comment>
<evidence type="ECO:0000313" key="2">
    <source>
        <dbReference type="Proteomes" id="UP000003571"/>
    </source>
</evidence>
<reference evidence="1 2" key="1">
    <citation type="submission" date="2011-09" db="EMBL/GenBank/DDBJ databases">
        <title>The draft genome of Treponema saccharophilum DSM 2985.</title>
        <authorList>
            <consortium name="US DOE Joint Genome Institute (JGI-PGF)"/>
            <person name="Lucas S."/>
            <person name="Copeland A."/>
            <person name="Lapidus A."/>
            <person name="Glavina del Rio T."/>
            <person name="Dalin E."/>
            <person name="Tice H."/>
            <person name="Bruce D."/>
            <person name="Goodwin L."/>
            <person name="Pitluck S."/>
            <person name="Peters L."/>
            <person name="Kyrpides N."/>
            <person name="Mavromatis K."/>
            <person name="Ivanova N."/>
            <person name="Markowitz V."/>
            <person name="Cheng J.-F."/>
            <person name="Hugenholtz P."/>
            <person name="Woyke T."/>
            <person name="Wu D."/>
            <person name="Gronow S."/>
            <person name="Wellnitz S."/>
            <person name="Brambilla E."/>
            <person name="Klenk H.-P."/>
            <person name="Eisen J.A."/>
        </authorList>
    </citation>
    <scope>NUCLEOTIDE SEQUENCE [LARGE SCALE GENOMIC DNA]</scope>
    <source>
        <strain evidence="1 2">DSM 2985</strain>
    </source>
</reference>
<protein>
    <submittedName>
        <fullName evidence="1">GGDEF domain-containing protein</fullName>
    </submittedName>
</protein>
<dbReference type="Proteomes" id="UP000003571">
    <property type="component" value="Unassembled WGS sequence"/>
</dbReference>
<dbReference type="eggNOG" id="COG2199">
    <property type="taxonomic scope" value="Bacteria"/>
</dbReference>
<accession>H7EHT4</accession>
<organism evidence="1 2">
    <name type="scientific">Treponema saccharophilum DSM 2985</name>
    <dbReference type="NCBI Taxonomy" id="907348"/>
    <lineage>
        <taxon>Bacteria</taxon>
        <taxon>Pseudomonadati</taxon>
        <taxon>Spirochaetota</taxon>
        <taxon>Spirochaetia</taxon>
        <taxon>Spirochaetales</taxon>
        <taxon>Treponemataceae</taxon>
        <taxon>Treponema</taxon>
    </lineage>
</organism>
<evidence type="ECO:0000313" key="1">
    <source>
        <dbReference type="EMBL" id="EIC02874.1"/>
    </source>
</evidence>
<dbReference type="AlphaFoldDB" id="H7EHT4"/>
<dbReference type="STRING" id="907348.TresaDRAFT_2300"/>
<gene>
    <name evidence="1" type="ORF">TresaDRAFT_2300</name>
</gene>
<name>H7EHT4_9SPIR</name>
<dbReference type="EMBL" id="AGRW01000030">
    <property type="protein sequence ID" value="EIC02874.1"/>
    <property type="molecule type" value="Genomic_DNA"/>
</dbReference>